<evidence type="ECO:0000259" key="12">
    <source>
        <dbReference type="Pfam" id="PF16363"/>
    </source>
</evidence>
<dbReference type="Gene3D" id="3.40.50.720">
    <property type="entry name" value="NAD(P)-binding Rossmann-like Domain"/>
    <property type="match status" value="1"/>
</dbReference>
<comment type="pathway">
    <text evidence="5">Carbohydrate metabolism; galactose metabolism.</text>
</comment>
<evidence type="ECO:0000256" key="2">
    <source>
        <dbReference type="ARBA" id="ARBA00000083"/>
    </source>
</evidence>
<dbReference type="NCBIfam" id="NF007956">
    <property type="entry name" value="PRK10675.1"/>
    <property type="match status" value="1"/>
</dbReference>
<evidence type="ECO:0000256" key="3">
    <source>
        <dbReference type="ARBA" id="ARBA00001911"/>
    </source>
</evidence>
<dbReference type="InterPro" id="IPR016040">
    <property type="entry name" value="NAD(P)-bd_dom"/>
</dbReference>
<evidence type="ECO:0000256" key="5">
    <source>
        <dbReference type="ARBA" id="ARBA00004947"/>
    </source>
</evidence>
<comment type="function">
    <text evidence="4">Catalyzes two distinct but analogous reactions: the reversible epimerization of UDP-glucose to UDP-galactose and the reversible epimerization of UDP-N-acetylglucosamine to UDP-N-acetylgalactosamine. The reaction with UDP-Gal plays a critical role in the Leloir pathway of galactose catabolism in which galactose is converted to the glycolytic intermediate glucose 6-phosphate. It contributes to the catabolism of dietary galactose and enables the endogenous biosynthesis of both UDP-Gal and UDP-GalNAc when exogenous sources are limited. Both UDP-sugar interconversions are important in the synthesis of glycoproteins and glycolipids.</text>
</comment>
<dbReference type="Gene3D" id="3.90.25.10">
    <property type="entry name" value="UDP-galactose 4-epimerase, domain 1"/>
    <property type="match status" value="1"/>
</dbReference>
<dbReference type="GO" id="GO:0003978">
    <property type="term" value="F:UDP-glucose 4-epimerase activity"/>
    <property type="evidence" value="ECO:0007669"/>
    <property type="project" value="UniProtKB-EC"/>
</dbReference>
<evidence type="ECO:0000256" key="4">
    <source>
        <dbReference type="ARBA" id="ARBA00002760"/>
    </source>
</evidence>
<keyword evidence="8" id="KW-0520">NAD</keyword>
<evidence type="ECO:0000256" key="7">
    <source>
        <dbReference type="ARBA" id="ARBA00013189"/>
    </source>
</evidence>
<name>A0ABD0LSG1_9CAEN</name>
<evidence type="ECO:0000256" key="8">
    <source>
        <dbReference type="ARBA" id="ARBA00023027"/>
    </source>
</evidence>
<keyword evidence="10" id="KW-0413">Isomerase</keyword>
<dbReference type="GO" id="GO:0006012">
    <property type="term" value="P:galactose metabolic process"/>
    <property type="evidence" value="ECO:0007669"/>
    <property type="project" value="UniProtKB-KW"/>
</dbReference>
<dbReference type="PRINTS" id="PR01713">
    <property type="entry name" value="NUCEPIMERASE"/>
</dbReference>
<feature type="domain" description="NAD(P)-binding" evidence="12">
    <location>
        <begin position="149"/>
        <end position="469"/>
    </location>
</feature>
<dbReference type="EC" id="5.1.3.2" evidence="7"/>
<keyword evidence="9" id="KW-0299">Galactose metabolism</keyword>
<dbReference type="EMBL" id="JACVVK020000027">
    <property type="protein sequence ID" value="KAK7502123.1"/>
    <property type="molecule type" value="Genomic_DNA"/>
</dbReference>
<proteinExistence type="predicted"/>
<keyword evidence="9" id="KW-0119">Carbohydrate metabolism</keyword>
<dbReference type="InterPro" id="IPR036291">
    <property type="entry name" value="NAD(P)-bd_dom_sf"/>
</dbReference>
<dbReference type="PANTHER" id="PTHR43725">
    <property type="entry name" value="UDP-GLUCOSE 4-EPIMERASE"/>
    <property type="match status" value="1"/>
</dbReference>
<evidence type="ECO:0000256" key="10">
    <source>
        <dbReference type="ARBA" id="ARBA00023235"/>
    </source>
</evidence>
<evidence type="ECO:0000313" key="14">
    <source>
        <dbReference type="Proteomes" id="UP001519460"/>
    </source>
</evidence>
<gene>
    <name evidence="13" type="ORF">BaRGS_00006487</name>
</gene>
<evidence type="ECO:0000256" key="1">
    <source>
        <dbReference type="ARBA" id="ARBA00000014"/>
    </source>
</evidence>
<evidence type="ECO:0000256" key="11">
    <source>
        <dbReference type="ARBA" id="ARBA00031827"/>
    </source>
</evidence>
<keyword evidence="14" id="KW-1185">Reference proteome</keyword>
<comment type="catalytic activity">
    <reaction evidence="2">
        <text>UDP-alpha-D-glucose = UDP-alpha-D-galactose</text>
        <dbReference type="Rhea" id="RHEA:22168"/>
        <dbReference type="ChEBI" id="CHEBI:58885"/>
        <dbReference type="ChEBI" id="CHEBI:66914"/>
        <dbReference type="EC" id="5.1.3.2"/>
    </reaction>
</comment>
<protein>
    <recommendedName>
        <fullName evidence="11">UDP-N-acetylglucosamine 4-epimerase</fullName>
        <ecNumber evidence="7">5.1.3.2</ecNumber>
        <ecNumber evidence="6">5.1.3.7</ecNumber>
    </recommendedName>
</protein>
<dbReference type="CDD" id="cd05247">
    <property type="entry name" value="UDP_G4E_1_SDR_e"/>
    <property type="match status" value="1"/>
</dbReference>
<evidence type="ECO:0000256" key="6">
    <source>
        <dbReference type="ARBA" id="ARBA00013175"/>
    </source>
</evidence>
<dbReference type="Pfam" id="PF16363">
    <property type="entry name" value="GDP_Man_Dehyd"/>
    <property type="match status" value="1"/>
</dbReference>
<dbReference type="AlphaFoldDB" id="A0ABD0LSG1"/>
<sequence length="486" mass="54129">MISTVDSGGVCGLISVEARGCKFTSVDMLDNFPHSNQAIWKDRILGRSDWKRDDSRWEDPREYLEYQKCRNTDSENQNTVQQLQFESNESTCSVQQNLLAENKRKESIDENGNITETFTPPRGLLPTENALKALHESDKCEMTLGKTILVTGGAGYIGSHAVIELVEAGYDIVVIDNLVNASMESIRRVEKIVGKPIPSYSVDLLDKAALDEVFNKHTISAVIHFAGLKAVGESCELPLLYYKTNVGGTTNLLEVMEEHKVYNLVFSSSATVYGKPQFLPLTEDHPVGGCTNPYGKTKFMIEQILQDISSSNKNWNMVLLRYFNPVGSHKSGMIGEDPQGVPNNLMPYIAQVAVGRRERLKIYGSDYDTHDGTGVRDYIHVVDLAQGHVAAVRKLEEKCGLKIYNLGTGRGYSVLDMAKAFEKASGKKIPYELAERRPGDVASCYSDTSKAARELNWTAKKGLDEMCEDLWRWQSKNPQGYNTPSS</sequence>
<evidence type="ECO:0000313" key="13">
    <source>
        <dbReference type="EMBL" id="KAK7502123.1"/>
    </source>
</evidence>
<dbReference type="GO" id="GO:0003974">
    <property type="term" value="F:UDP-N-acetylglucosamine 4-epimerase activity"/>
    <property type="evidence" value="ECO:0007669"/>
    <property type="project" value="UniProtKB-EC"/>
</dbReference>
<dbReference type="Proteomes" id="UP001519460">
    <property type="component" value="Unassembled WGS sequence"/>
</dbReference>
<accession>A0ABD0LSG1</accession>
<dbReference type="PANTHER" id="PTHR43725:SF47">
    <property type="entry name" value="UDP-GLUCOSE 4-EPIMERASE"/>
    <property type="match status" value="1"/>
</dbReference>
<comment type="caution">
    <text evidence="13">The sequence shown here is derived from an EMBL/GenBank/DDBJ whole genome shotgun (WGS) entry which is preliminary data.</text>
</comment>
<dbReference type="NCBIfam" id="TIGR01179">
    <property type="entry name" value="galE"/>
    <property type="match status" value="1"/>
</dbReference>
<reference evidence="13 14" key="1">
    <citation type="journal article" date="2023" name="Sci. Data">
        <title>Genome assembly of the Korean intertidal mud-creeper Batillaria attramentaria.</title>
        <authorList>
            <person name="Patra A.K."/>
            <person name="Ho P.T."/>
            <person name="Jun S."/>
            <person name="Lee S.J."/>
            <person name="Kim Y."/>
            <person name="Won Y.J."/>
        </authorList>
    </citation>
    <scope>NUCLEOTIDE SEQUENCE [LARGE SCALE GENOMIC DNA]</scope>
    <source>
        <strain evidence="13">Wonlab-2016</strain>
    </source>
</reference>
<dbReference type="EC" id="5.1.3.7" evidence="6"/>
<comment type="cofactor">
    <cofactor evidence="3">
        <name>NAD(+)</name>
        <dbReference type="ChEBI" id="CHEBI:57540"/>
    </cofactor>
</comment>
<dbReference type="InterPro" id="IPR005886">
    <property type="entry name" value="UDP_G4E"/>
</dbReference>
<evidence type="ECO:0000256" key="9">
    <source>
        <dbReference type="ARBA" id="ARBA00023144"/>
    </source>
</evidence>
<comment type="catalytic activity">
    <reaction evidence="1">
        <text>UDP-N-acetyl-alpha-D-glucosamine = UDP-N-acetyl-alpha-D-galactosamine</text>
        <dbReference type="Rhea" id="RHEA:20517"/>
        <dbReference type="ChEBI" id="CHEBI:57705"/>
        <dbReference type="ChEBI" id="CHEBI:67138"/>
        <dbReference type="EC" id="5.1.3.7"/>
    </reaction>
</comment>
<dbReference type="SUPFAM" id="SSF51735">
    <property type="entry name" value="NAD(P)-binding Rossmann-fold domains"/>
    <property type="match status" value="1"/>
</dbReference>
<organism evidence="13 14">
    <name type="scientific">Batillaria attramentaria</name>
    <dbReference type="NCBI Taxonomy" id="370345"/>
    <lineage>
        <taxon>Eukaryota</taxon>
        <taxon>Metazoa</taxon>
        <taxon>Spiralia</taxon>
        <taxon>Lophotrochozoa</taxon>
        <taxon>Mollusca</taxon>
        <taxon>Gastropoda</taxon>
        <taxon>Caenogastropoda</taxon>
        <taxon>Sorbeoconcha</taxon>
        <taxon>Cerithioidea</taxon>
        <taxon>Batillariidae</taxon>
        <taxon>Batillaria</taxon>
    </lineage>
</organism>